<evidence type="ECO:0000256" key="1">
    <source>
        <dbReference type="SAM" id="MobiDB-lite"/>
    </source>
</evidence>
<feature type="region of interest" description="Disordered" evidence="1">
    <location>
        <begin position="83"/>
        <end position="104"/>
    </location>
</feature>
<dbReference type="EMBL" id="BAPF01000050">
    <property type="protein sequence ID" value="GBQ84823.1"/>
    <property type="molecule type" value="Genomic_DNA"/>
</dbReference>
<reference evidence="2" key="1">
    <citation type="submission" date="2013-04" db="EMBL/GenBank/DDBJ databases">
        <title>The genome sequencing project of 58 acetic acid bacteria.</title>
        <authorList>
            <person name="Okamoto-Kainuma A."/>
            <person name="Ishikawa M."/>
            <person name="Umino S."/>
            <person name="Koizumi Y."/>
            <person name="Shiwa Y."/>
            <person name="Yoshikawa H."/>
            <person name="Matsutani M."/>
            <person name="Matsushita K."/>
        </authorList>
    </citation>
    <scope>NUCLEOTIDE SEQUENCE</scope>
    <source>
        <strain evidence="2">DSM 14337</strain>
    </source>
</reference>
<sequence length="104" mass="11340">MKITFSPIQHAIDLIDQIAADPSDPRHAAATAVMKEMEEAIAPPALTAAVGGNDELEVDSGTFMSHTDEGAWVQTWTWVPRDRVPELYPDDGEPEPSDEESPEP</sequence>
<accession>A0ABQ0PYL1</accession>
<evidence type="ECO:0008006" key="4">
    <source>
        <dbReference type="Google" id="ProtNLM"/>
    </source>
</evidence>
<evidence type="ECO:0000313" key="2">
    <source>
        <dbReference type="EMBL" id="GBQ84823.1"/>
    </source>
</evidence>
<proteinExistence type="predicted"/>
<comment type="caution">
    <text evidence="2">The sequence shown here is derived from an EMBL/GenBank/DDBJ whole genome shotgun (WGS) entry which is preliminary data.</text>
</comment>
<gene>
    <name evidence="2" type="ORF">AA14337_2922</name>
</gene>
<organism evidence="2 3">
    <name type="scientific">Acetobacter malorum DSM 14337</name>
    <dbReference type="NCBI Taxonomy" id="1307910"/>
    <lineage>
        <taxon>Bacteria</taxon>
        <taxon>Pseudomonadati</taxon>
        <taxon>Pseudomonadota</taxon>
        <taxon>Alphaproteobacteria</taxon>
        <taxon>Acetobacterales</taxon>
        <taxon>Acetobacteraceae</taxon>
        <taxon>Acetobacter</taxon>
    </lineage>
</organism>
<evidence type="ECO:0000313" key="3">
    <source>
        <dbReference type="Proteomes" id="UP001065047"/>
    </source>
</evidence>
<dbReference type="GeneID" id="29556876"/>
<dbReference type="Proteomes" id="UP001065047">
    <property type="component" value="Unassembled WGS sequence"/>
</dbReference>
<dbReference type="RefSeq" id="WP_061505599.1">
    <property type="nucleotide sequence ID" value="NZ_BAPF01000050.1"/>
</dbReference>
<protein>
    <recommendedName>
        <fullName evidence="4">Phage protein</fullName>
    </recommendedName>
</protein>
<feature type="compositionally biased region" description="Acidic residues" evidence="1">
    <location>
        <begin position="88"/>
        <end position="104"/>
    </location>
</feature>
<keyword evidence="3" id="KW-1185">Reference proteome</keyword>
<name>A0ABQ0PYL1_9PROT</name>